<proteinExistence type="predicted"/>
<feature type="region of interest" description="Disordered" evidence="4">
    <location>
        <begin position="323"/>
        <end position="357"/>
    </location>
</feature>
<evidence type="ECO:0000256" key="1">
    <source>
        <dbReference type="ARBA" id="ARBA00004240"/>
    </source>
</evidence>
<comment type="subcellular location">
    <subcellularLocation>
        <location evidence="1">Endoplasmic reticulum</location>
    </subcellularLocation>
</comment>
<evidence type="ECO:0000313" key="6">
    <source>
        <dbReference type="EMBL" id="GIQ87486.1"/>
    </source>
</evidence>
<dbReference type="PROSITE" id="PS50076">
    <property type="entry name" value="DNAJ_2"/>
    <property type="match status" value="1"/>
</dbReference>
<dbReference type="Pfam" id="PF00226">
    <property type="entry name" value="DnaJ"/>
    <property type="match status" value="1"/>
</dbReference>
<dbReference type="AlphaFoldDB" id="A0A9K3D3T4"/>
<evidence type="ECO:0000256" key="3">
    <source>
        <dbReference type="ARBA" id="ARBA00022824"/>
    </source>
</evidence>
<gene>
    <name evidence="6" type="ORF">KIPB_009531</name>
</gene>
<evidence type="ECO:0000313" key="7">
    <source>
        <dbReference type="Proteomes" id="UP000265618"/>
    </source>
</evidence>
<name>A0A9K3D3T4_9EUKA</name>
<dbReference type="InterPro" id="IPR001623">
    <property type="entry name" value="DnaJ_domain"/>
</dbReference>
<evidence type="ECO:0000259" key="5">
    <source>
        <dbReference type="PROSITE" id="PS50076"/>
    </source>
</evidence>
<dbReference type="EMBL" id="BDIP01003267">
    <property type="protein sequence ID" value="GIQ87486.1"/>
    <property type="molecule type" value="Genomic_DNA"/>
</dbReference>
<feature type="domain" description="J" evidence="5">
    <location>
        <begin position="254"/>
        <end position="326"/>
    </location>
</feature>
<accession>A0A9K3D3T4</accession>
<comment type="caution">
    <text evidence="6">The sequence shown here is derived from an EMBL/GenBank/DDBJ whole genome shotgun (WGS) entry which is preliminary data.</text>
</comment>
<dbReference type="InterPro" id="IPR011990">
    <property type="entry name" value="TPR-like_helical_dom_sf"/>
</dbReference>
<keyword evidence="7" id="KW-1185">Reference proteome</keyword>
<feature type="region of interest" description="Disordered" evidence="4">
    <location>
        <begin position="283"/>
        <end position="302"/>
    </location>
</feature>
<dbReference type="GO" id="GO:0005783">
    <property type="term" value="C:endoplasmic reticulum"/>
    <property type="evidence" value="ECO:0007669"/>
    <property type="project" value="UniProtKB-SubCell"/>
</dbReference>
<dbReference type="GO" id="GO:0034975">
    <property type="term" value="P:protein folding in endoplasmic reticulum"/>
    <property type="evidence" value="ECO:0007669"/>
    <property type="project" value="TreeGrafter"/>
</dbReference>
<keyword evidence="2" id="KW-0732">Signal</keyword>
<dbReference type="SUPFAM" id="SSF48452">
    <property type="entry name" value="TPR-like"/>
    <property type="match status" value="1"/>
</dbReference>
<dbReference type="GO" id="GO:0051787">
    <property type="term" value="F:misfolded protein binding"/>
    <property type="evidence" value="ECO:0007669"/>
    <property type="project" value="TreeGrafter"/>
</dbReference>
<evidence type="ECO:0000256" key="4">
    <source>
        <dbReference type="SAM" id="MobiDB-lite"/>
    </source>
</evidence>
<dbReference type="Gene3D" id="1.25.40.10">
    <property type="entry name" value="Tetratricopeptide repeat domain"/>
    <property type="match status" value="1"/>
</dbReference>
<keyword evidence="3" id="KW-0256">Endoplasmic reticulum</keyword>
<dbReference type="InterPro" id="IPR018253">
    <property type="entry name" value="DnaJ_domain_CS"/>
</dbReference>
<dbReference type="PANTHER" id="PTHR44140">
    <property type="entry name" value="LD25575P"/>
    <property type="match status" value="1"/>
</dbReference>
<feature type="compositionally biased region" description="Gly residues" evidence="4">
    <location>
        <begin position="332"/>
        <end position="345"/>
    </location>
</feature>
<sequence>MKALNGVLTECPKASSLLAQAARVSLSLHRPHTAKMYATRAQRLSPLSTPYSILVGTSAAYALDLDSAVTTLQSQAASDPDNASLSSLLLPLRKIQRALTAREASKDKRERSRLLEKQLRQAERDTIPEPVSLYFRALLAESYADFKQYDKAVEHATIVRSRVNVLRAECEVEGEETNGGGEIADVLDKIETAALQALLVAYVPGTKNDDPEDIDTDSMRALINRLKAVNPGHPSLRGHEEAHRKLEVAKQRPDYYKALGVSKTADKKQIRKAYHKLARDLHPDSVANQTATEEEKEKNHKRFTKVADAWDILSDDEKRKRYDNGEWVGDGEPPGGHQGGGGFGGQHFFHQSGGAGGFPGGGFPGGFQFVFR</sequence>
<dbReference type="GO" id="GO:0051087">
    <property type="term" value="F:protein-folding chaperone binding"/>
    <property type="evidence" value="ECO:0007669"/>
    <property type="project" value="TreeGrafter"/>
</dbReference>
<dbReference type="OrthoDB" id="445556at2759"/>
<evidence type="ECO:0000256" key="2">
    <source>
        <dbReference type="ARBA" id="ARBA00022729"/>
    </source>
</evidence>
<reference evidence="6 7" key="1">
    <citation type="journal article" date="2018" name="PLoS ONE">
        <title>The draft genome of Kipferlia bialata reveals reductive genome evolution in fornicate parasites.</title>
        <authorList>
            <person name="Tanifuji G."/>
            <person name="Takabayashi S."/>
            <person name="Kume K."/>
            <person name="Takagi M."/>
            <person name="Nakayama T."/>
            <person name="Kamikawa R."/>
            <person name="Inagaki Y."/>
            <person name="Hashimoto T."/>
        </authorList>
    </citation>
    <scope>NUCLEOTIDE SEQUENCE [LARGE SCALE GENOMIC DNA]</scope>
    <source>
        <strain evidence="6">NY0173</strain>
    </source>
</reference>
<dbReference type="SUPFAM" id="SSF46565">
    <property type="entry name" value="Chaperone J-domain"/>
    <property type="match status" value="1"/>
</dbReference>
<organism evidence="6 7">
    <name type="scientific">Kipferlia bialata</name>
    <dbReference type="NCBI Taxonomy" id="797122"/>
    <lineage>
        <taxon>Eukaryota</taxon>
        <taxon>Metamonada</taxon>
        <taxon>Carpediemonas-like organisms</taxon>
        <taxon>Kipferlia</taxon>
    </lineage>
</organism>
<dbReference type="InterPro" id="IPR036869">
    <property type="entry name" value="J_dom_sf"/>
</dbReference>
<dbReference type="InterPro" id="IPR051727">
    <property type="entry name" value="DnaJ_C3_Co-chaperones"/>
</dbReference>
<protein>
    <recommendedName>
        <fullName evidence="5">J domain-containing protein</fullName>
    </recommendedName>
</protein>
<dbReference type="PRINTS" id="PR00625">
    <property type="entry name" value="JDOMAIN"/>
</dbReference>
<dbReference type="CDD" id="cd06257">
    <property type="entry name" value="DnaJ"/>
    <property type="match status" value="1"/>
</dbReference>
<dbReference type="Gene3D" id="1.10.287.110">
    <property type="entry name" value="DnaJ domain"/>
    <property type="match status" value="1"/>
</dbReference>
<dbReference type="SMART" id="SM00271">
    <property type="entry name" value="DnaJ"/>
    <property type="match status" value="1"/>
</dbReference>
<dbReference type="Proteomes" id="UP000265618">
    <property type="component" value="Unassembled WGS sequence"/>
</dbReference>
<dbReference type="PROSITE" id="PS00636">
    <property type="entry name" value="DNAJ_1"/>
    <property type="match status" value="1"/>
</dbReference>
<dbReference type="PANTHER" id="PTHR44140:SF2">
    <property type="entry name" value="LD25575P"/>
    <property type="match status" value="1"/>
</dbReference>